<comment type="cofactor">
    <cofactor evidence="1">
        <name>Mg(2+)</name>
        <dbReference type="ChEBI" id="CHEBI:18420"/>
    </cofactor>
</comment>
<dbReference type="PANTHER" id="PTHR46193">
    <property type="entry name" value="6-PHOSPHOGLUCONATE PHOSPHATASE"/>
    <property type="match status" value="1"/>
</dbReference>
<dbReference type="Gene3D" id="1.10.150.240">
    <property type="entry name" value="Putative phosphatase, domain 2"/>
    <property type="match status" value="1"/>
</dbReference>
<gene>
    <name evidence="5" type="ORF">GCM10007036_16970</name>
</gene>
<reference evidence="5" key="2">
    <citation type="submission" date="2020-09" db="EMBL/GenBank/DDBJ databases">
        <authorList>
            <person name="Sun Q."/>
            <person name="Zhou Y."/>
        </authorList>
    </citation>
    <scope>NUCLEOTIDE SEQUENCE</scope>
    <source>
        <strain evidence="5">CGMCC 1.12214</strain>
    </source>
</reference>
<dbReference type="Proteomes" id="UP000603912">
    <property type="component" value="Unassembled WGS sequence"/>
</dbReference>
<dbReference type="InterPro" id="IPR051600">
    <property type="entry name" value="Beta-PGM-like"/>
</dbReference>
<keyword evidence="3" id="KW-0479">Metal-binding</keyword>
<dbReference type="AlphaFoldDB" id="A0A917I6N1"/>
<dbReference type="InterPro" id="IPR036412">
    <property type="entry name" value="HAD-like_sf"/>
</dbReference>
<sequence length="244" mass="25403">MADFQEPTAADRRGLVIFDCDGVLVDSEILACDVQSRALARHGMKISGAEVARRFLGASAKDMRAAIEADLGRSLPADHEDQCLRELYAAFRRELAPVAGIANVVGAVRAAGYACCVASSSSPERIALALDVTGLRSALEPHVFSSTMVSRGKPAPDLFLFAAERMGFKPGQAQVVEDSQNGVKAAKAAGMRCVGFVAGSHCSAEHADSLVAVGADRVCADARSLSAALTGWDQRDPEGAGSPG</sequence>
<comment type="caution">
    <text evidence="5">The sequence shown here is derived from an EMBL/GenBank/DDBJ whole genome shotgun (WGS) entry which is preliminary data.</text>
</comment>
<dbReference type="GO" id="GO:0003824">
    <property type="term" value="F:catalytic activity"/>
    <property type="evidence" value="ECO:0007669"/>
    <property type="project" value="UniProtKB-ARBA"/>
</dbReference>
<keyword evidence="4" id="KW-0460">Magnesium</keyword>
<evidence type="ECO:0000256" key="2">
    <source>
        <dbReference type="ARBA" id="ARBA00006171"/>
    </source>
</evidence>
<dbReference type="InterPro" id="IPR023198">
    <property type="entry name" value="PGP-like_dom2"/>
</dbReference>
<dbReference type="SFLD" id="SFLDG01129">
    <property type="entry name" value="C1.5:_HAD__Beta-PGM__Phosphata"/>
    <property type="match status" value="1"/>
</dbReference>
<dbReference type="EMBL" id="BMES01000001">
    <property type="protein sequence ID" value="GGH16336.1"/>
    <property type="molecule type" value="Genomic_DNA"/>
</dbReference>
<protein>
    <submittedName>
        <fullName evidence="5">Haloacid dehalogenase</fullName>
    </submittedName>
</protein>
<comment type="similarity">
    <text evidence="2">Belongs to the HAD-like hydrolase superfamily. CbbY/CbbZ/Gph/YieH family.</text>
</comment>
<accession>A0A917I6N1</accession>
<evidence type="ECO:0000313" key="5">
    <source>
        <dbReference type="EMBL" id="GGH16336.1"/>
    </source>
</evidence>
<evidence type="ECO:0000256" key="3">
    <source>
        <dbReference type="ARBA" id="ARBA00022723"/>
    </source>
</evidence>
<dbReference type="RefSeq" id="WP_188517203.1">
    <property type="nucleotide sequence ID" value="NZ_BMES01000001.1"/>
</dbReference>
<organism evidence="5 6">
    <name type="scientific">Alsobacter metallidurans</name>
    <dbReference type="NCBI Taxonomy" id="340221"/>
    <lineage>
        <taxon>Bacteria</taxon>
        <taxon>Pseudomonadati</taxon>
        <taxon>Pseudomonadota</taxon>
        <taxon>Alphaproteobacteria</taxon>
        <taxon>Hyphomicrobiales</taxon>
        <taxon>Alsobacteraceae</taxon>
        <taxon>Alsobacter</taxon>
    </lineage>
</organism>
<dbReference type="Gene3D" id="3.40.50.1000">
    <property type="entry name" value="HAD superfamily/HAD-like"/>
    <property type="match status" value="1"/>
</dbReference>
<dbReference type="GO" id="GO:0046872">
    <property type="term" value="F:metal ion binding"/>
    <property type="evidence" value="ECO:0007669"/>
    <property type="project" value="UniProtKB-KW"/>
</dbReference>
<evidence type="ECO:0000256" key="4">
    <source>
        <dbReference type="ARBA" id="ARBA00022842"/>
    </source>
</evidence>
<proteinExistence type="inferred from homology"/>
<dbReference type="InterPro" id="IPR023214">
    <property type="entry name" value="HAD_sf"/>
</dbReference>
<dbReference type="SUPFAM" id="SSF56784">
    <property type="entry name" value="HAD-like"/>
    <property type="match status" value="1"/>
</dbReference>
<evidence type="ECO:0000313" key="6">
    <source>
        <dbReference type="Proteomes" id="UP000603912"/>
    </source>
</evidence>
<dbReference type="InterPro" id="IPR006439">
    <property type="entry name" value="HAD-SF_hydro_IA"/>
</dbReference>
<name>A0A917I6N1_9HYPH</name>
<reference evidence="5" key="1">
    <citation type="journal article" date="2014" name="Int. J. Syst. Evol. Microbiol.">
        <title>Complete genome sequence of Corynebacterium casei LMG S-19264T (=DSM 44701T), isolated from a smear-ripened cheese.</title>
        <authorList>
            <consortium name="US DOE Joint Genome Institute (JGI-PGF)"/>
            <person name="Walter F."/>
            <person name="Albersmeier A."/>
            <person name="Kalinowski J."/>
            <person name="Ruckert C."/>
        </authorList>
    </citation>
    <scope>NUCLEOTIDE SEQUENCE</scope>
    <source>
        <strain evidence="5">CGMCC 1.12214</strain>
    </source>
</reference>
<dbReference type="PANTHER" id="PTHR46193:SF10">
    <property type="entry name" value="6-PHOSPHOGLUCONATE PHOSPHATASE"/>
    <property type="match status" value="1"/>
</dbReference>
<dbReference type="NCBIfam" id="TIGR01509">
    <property type="entry name" value="HAD-SF-IA-v3"/>
    <property type="match status" value="1"/>
</dbReference>
<keyword evidence="6" id="KW-1185">Reference proteome</keyword>
<evidence type="ECO:0000256" key="1">
    <source>
        <dbReference type="ARBA" id="ARBA00001946"/>
    </source>
</evidence>
<dbReference type="Pfam" id="PF00702">
    <property type="entry name" value="Hydrolase"/>
    <property type="match status" value="1"/>
</dbReference>
<dbReference type="SFLD" id="SFLDS00003">
    <property type="entry name" value="Haloacid_Dehalogenase"/>
    <property type="match status" value="1"/>
</dbReference>